<feature type="transmembrane region" description="Helical" evidence="1">
    <location>
        <begin position="109"/>
        <end position="129"/>
    </location>
</feature>
<gene>
    <name evidence="2" type="ORF">H8Q88_21645</name>
</gene>
<organism evidence="2 3">
    <name type="scientific">Vibrio metschnikovii</name>
    <dbReference type="NCBI Taxonomy" id="28172"/>
    <lineage>
        <taxon>Bacteria</taxon>
        <taxon>Pseudomonadati</taxon>
        <taxon>Pseudomonadota</taxon>
        <taxon>Gammaproteobacteria</taxon>
        <taxon>Vibrionales</taxon>
        <taxon>Vibrionaceae</taxon>
        <taxon>Vibrio</taxon>
    </lineage>
</organism>
<evidence type="ECO:0000313" key="2">
    <source>
        <dbReference type="EMBL" id="MBC5853472.1"/>
    </source>
</evidence>
<dbReference type="AlphaFoldDB" id="A0A9X0UJE8"/>
<sequence>MDIDDLRFLNYQEAVKSSQKSIYSGLMISVFTYFLGAGDLGESGTIPLLNIELTKESSTIYILSALYFYCGLHCSFSVHRAKQIHQSIENPDISSATLYFPSFINSNQFYKTMLAGILLGVWYTVYFHSGIFDQIWRSVLLGTFVSSPYFYSLRLGDKLAPKG</sequence>
<protein>
    <submittedName>
        <fullName evidence="2">Uncharacterized protein</fullName>
    </submittedName>
</protein>
<accession>A0A9X0UJE8</accession>
<evidence type="ECO:0000256" key="1">
    <source>
        <dbReference type="SAM" id="Phobius"/>
    </source>
</evidence>
<feature type="transmembrane region" description="Helical" evidence="1">
    <location>
        <begin position="58"/>
        <end position="78"/>
    </location>
</feature>
<keyword evidence="3" id="KW-1185">Reference proteome</keyword>
<comment type="caution">
    <text evidence="2">The sequence shown here is derived from an EMBL/GenBank/DDBJ whole genome shotgun (WGS) entry which is preliminary data.</text>
</comment>
<dbReference type="RefSeq" id="WP_186463977.1">
    <property type="nucleotide sequence ID" value="NZ_JACNMI010000017.1"/>
</dbReference>
<dbReference type="EMBL" id="JACRUP010000059">
    <property type="protein sequence ID" value="MBC5853472.1"/>
    <property type="molecule type" value="Genomic_DNA"/>
</dbReference>
<keyword evidence="1" id="KW-0472">Membrane</keyword>
<keyword evidence="1" id="KW-0812">Transmembrane</keyword>
<keyword evidence="1" id="KW-1133">Transmembrane helix</keyword>
<proteinExistence type="predicted"/>
<reference evidence="2" key="1">
    <citation type="submission" date="2020-08" db="EMBL/GenBank/DDBJ databases">
        <title>Genome Sequencing and Pan-Genome Analysis of Migratory bird Vibrio Strains, Inner Mongolia.</title>
        <authorList>
            <person name="Zheng L."/>
        </authorList>
    </citation>
    <scope>NUCLEOTIDE SEQUENCE</scope>
    <source>
        <strain evidence="2">M13F</strain>
    </source>
</reference>
<evidence type="ECO:0000313" key="3">
    <source>
        <dbReference type="Proteomes" id="UP000615796"/>
    </source>
</evidence>
<dbReference type="Proteomes" id="UP000615796">
    <property type="component" value="Unassembled WGS sequence"/>
</dbReference>
<name>A0A9X0UJE8_VIBME</name>
<feature type="transmembrane region" description="Helical" evidence="1">
    <location>
        <begin position="21"/>
        <end position="38"/>
    </location>
</feature>